<evidence type="ECO:0000313" key="3">
    <source>
        <dbReference type="Proteomes" id="UP001235343"/>
    </source>
</evidence>
<name>A0ABT7L6V1_9BACI</name>
<protein>
    <submittedName>
        <fullName evidence="2">Stage III sporulation protein AG</fullName>
    </submittedName>
</protein>
<dbReference type="InterPro" id="IPR014195">
    <property type="entry name" value="Spore_III_AG"/>
</dbReference>
<reference evidence="2 3" key="1">
    <citation type="submission" date="2023-06" db="EMBL/GenBank/DDBJ databases">
        <title>Aquibacillus rhizosphaerae LR5S19.</title>
        <authorList>
            <person name="Sun J.-Q."/>
        </authorList>
    </citation>
    <scope>NUCLEOTIDE SEQUENCE [LARGE SCALE GENOMIC DNA]</scope>
    <source>
        <strain evidence="2 3">LR5S19</strain>
    </source>
</reference>
<dbReference type="RefSeq" id="WP_285932869.1">
    <property type="nucleotide sequence ID" value="NZ_JASTZU010000041.1"/>
</dbReference>
<keyword evidence="3" id="KW-1185">Reference proteome</keyword>
<comment type="caution">
    <text evidence="2">The sequence shown here is derived from an EMBL/GenBank/DDBJ whole genome shotgun (WGS) entry which is preliminary data.</text>
</comment>
<feature type="compositionally biased region" description="Basic and acidic residues" evidence="1">
    <location>
        <begin position="70"/>
        <end position="82"/>
    </location>
</feature>
<dbReference type="Proteomes" id="UP001235343">
    <property type="component" value="Unassembled WGS sequence"/>
</dbReference>
<sequence>MENPLKRFFSQLKFKTEDGKKTTKMGYILVIALLGLLVLIVSNMFQGQAEDNNSLSLSDNNVSSSEEETFLSKDDDEKSEEVKQVEGQYEKDLTDLLEKISGVSEVEVMVNLDSSEKKVFEKDLIIGTQTTEETDQNGGERHVEDSTEEQHVVIVRQGDKEVPLIVQTKKPEVRGVLVVAKGVDHIELKQWVVEAVSRVLDVPSHRIAVMPKNKGEE</sequence>
<evidence type="ECO:0000313" key="2">
    <source>
        <dbReference type="EMBL" id="MDL4841587.1"/>
    </source>
</evidence>
<dbReference type="EMBL" id="JASTZU010000041">
    <property type="protein sequence ID" value="MDL4841587.1"/>
    <property type="molecule type" value="Genomic_DNA"/>
</dbReference>
<evidence type="ECO:0000256" key="1">
    <source>
        <dbReference type="SAM" id="MobiDB-lite"/>
    </source>
</evidence>
<feature type="compositionally biased region" description="Low complexity" evidence="1">
    <location>
        <begin position="51"/>
        <end position="64"/>
    </location>
</feature>
<feature type="region of interest" description="Disordered" evidence="1">
    <location>
        <begin position="51"/>
        <end position="82"/>
    </location>
</feature>
<organism evidence="2 3">
    <name type="scientific">Aquibacillus rhizosphaerae</name>
    <dbReference type="NCBI Taxonomy" id="3051431"/>
    <lineage>
        <taxon>Bacteria</taxon>
        <taxon>Bacillati</taxon>
        <taxon>Bacillota</taxon>
        <taxon>Bacilli</taxon>
        <taxon>Bacillales</taxon>
        <taxon>Bacillaceae</taxon>
        <taxon>Aquibacillus</taxon>
    </lineage>
</organism>
<proteinExistence type="predicted"/>
<dbReference type="NCBIfam" id="TIGR02830">
    <property type="entry name" value="spore_III_AG"/>
    <property type="match status" value="1"/>
</dbReference>
<gene>
    <name evidence="2" type="primary">spoIIIAG</name>
    <name evidence="2" type="ORF">QQS35_14195</name>
</gene>
<accession>A0ABT7L6V1</accession>